<dbReference type="EC" id="3.2.2.27" evidence="3"/>
<accession>A0A1F4VYN0</accession>
<sequence>MTLEDITTNIKVCKNCRLYEAAKNPVPGEGNPKAAIAFVGEAPGATEDATGRPFVGRAGKLLEAGLKKIGYAREDVWIGNVIKHRPPENRDPLPDEIKACEKYLALQLNTISPKLVVTLGRFAMNYFYPDGKITRDRGHLVQTKGFNIYPIYHPAAALRNGNMMETFKKDFVRIPNVLNEIINKKDETTSQSTDGQLGLEI</sequence>
<comment type="similarity">
    <text evidence="2">Belongs to the uracil-DNA glycosylase (UDG) superfamily. Type 4 (UDGa) family.</text>
</comment>
<dbReference type="PANTHER" id="PTHR33693:SF1">
    <property type="entry name" value="TYPE-4 URACIL-DNA GLYCOSYLASE"/>
    <property type="match status" value="1"/>
</dbReference>
<keyword evidence="8" id="KW-0378">Hydrolase</keyword>
<evidence type="ECO:0000313" key="13">
    <source>
        <dbReference type="EMBL" id="OGC62271.1"/>
    </source>
</evidence>
<dbReference type="GO" id="GO:0006281">
    <property type="term" value="P:DNA repair"/>
    <property type="evidence" value="ECO:0007669"/>
    <property type="project" value="UniProtKB-KW"/>
</dbReference>
<dbReference type="SUPFAM" id="SSF52141">
    <property type="entry name" value="Uracil-DNA glycosylase-like"/>
    <property type="match status" value="1"/>
</dbReference>
<dbReference type="Proteomes" id="UP000176614">
    <property type="component" value="Unassembled WGS sequence"/>
</dbReference>
<dbReference type="CDD" id="cd10030">
    <property type="entry name" value="UDG-F4_TTUDGA_SPO1dp_like"/>
    <property type="match status" value="1"/>
</dbReference>
<evidence type="ECO:0000256" key="9">
    <source>
        <dbReference type="ARBA" id="ARBA00023004"/>
    </source>
</evidence>
<evidence type="ECO:0000313" key="14">
    <source>
        <dbReference type="Proteomes" id="UP000176614"/>
    </source>
</evidence>
<comment type="caution">
    <text evidence="13">The sequence shown here is derived from an EMBL/GenBank/DDBJ whole genome shotgun (WGS) entry which is preliminary data.</text>
</comment>
<reference evidence="13 14" key="1">
    <citation type="journal article" date="2016" name="Nat. Commun.">
        <title>Thousands of microbial genomes shed light on interconnected biogeochemical processes in an aquifer system.</title>
        <authorList>
            <person name="Anantharaman K."/>
            <person name="Brown C.T."/>
            <person name="Hug L.A."/>
            <person name="Sharon I."/>
            <person name="Castelle C.J."/>
            <person name="Probst A.J."/>
            <person name="Thomas B.C."/>
            <person name="Singh A."/>
            <person name="Wilkins M.J."/>
            <person name="Karaoz U."/>
            <person name="Brodie E.L."/>
            <person name="Williams K.H."/>
            <person name="Hubbard S.S."/>
            <person name="Banfield J.F."/>
        </authorList>
    </citation>
    <scope>NUCLEOTIDE SEQUENCE [LARGE SCALE GENOMIC DNA]</scope>
</reference>
<dbReference type="AlphaFoldDB" id="A0A1F4VYN0"/>
<evidence type="ECO:0000256" key="10">
    <source>
        <dbReference type="ARBA" id="ARBA00023014"/>
    </source>
</evidence>
<keyword evidence="11" id="KW-0234">DNA repair</keyword>
<dbReference type="PANTHER" id="PTHR33693">
    <property type="entry name" value="TYPE-5 URACIL-DNA GLYCOSYLASE"/>
    <property type="match status" value="1"/>
</dbReference>
<keyword evidence="6" id="KW-0479">Metal-binding</keyword>
<evidence type="ECO:0000256" key="11">
    <source>
        <dbReference type="ARBA" id="ARBA00023204"/>
    </source>
</evidence>
<keyword evidence="5" id="KW-0004">4Fe-4S</keyword>
<evidence type="ECO:0000256" key="6">
    <source>
        <dbReference type="ARBA" id="ARBA00022723"/>
    </source>
</evidence>
<proteinExistence type="inferred from homology"/>
<dbReference type="SMART" id="SM00987">
    <property type="entry name" value="UreE_C"/>
    <property type="match status" value="1"/>
</dbReference>
<dbReference type="Pfam" id="PF03167">
    <property type="entry name" value="UDG"/>
    <property type="match status" value="1"/>
</dbReference>
<evidence type="ECO:0000256" key="4">
    <source>
        <dbReference type="ARBA" id="ARBA00019403"/>
    </source>
</evidence>
<dbReference type="InterPro" id="IPR005122">
    <property type="entry name" value="Uracil-DNA_glycosylase-like"/>
</dbReference>
<gene>
    <name evidence="13" type="ORF">A2264_03210</name>
</gene>
<evidence type="ECO:0000256" key="7">
    <source>
        <dbReference type="ARBA" id="ARBA00022763"/>
    </source>
</evidence>
<evidence type="ECO:0000256" key="5">
    <source>
        <dbReference type="ARBA" id="ARBA00022485"/>
    </source>
</evidence>
<dbReference type="EMBL" id="MEVT01000022">
    <property type="protein sequence ID" value="OGC62271.1"/>
    <property type="molecule type" value="Genomic_DNA"/>
</dbReference>
<keyword evidence="10" id="KW-0411">Iron-sulfur</keyword>
<comment type="catalytic activity">
    <reaction evidence="1">
        <text>Hydrolyzes single-stranded DNA or mismatched double-stranded DNA and polynucleotides, releasing free uracil.</text>
        <dbReference type="EC" id="3.2.2.27"/>
    </reaction>
</comment>
<evidence type="ECO:0000259" key="12">
    <source>
        <dbReference type="SMART" id="SM00986"/>
    </source>
</evidence>
<dbReference type="InterPro" id="IPR005273">
    <property type="entry name" value="Ura-DNA_glyco_family4"/>
</dbReference>
<dbReference type="GO" id="GO:0051539">
    <property type="term" value="F:4 iron, 4 sulfur cluster binding"/>
    <property type="evidence" value="ECO:0007669"/>
    <property type="project" value="UniProtKB-KW"/>
</dbReference>
<feature type="domain" description="Uracil-DNA glycosylase-like" evidence="12">
    <location>
        <begin position="27"/>
        <end position="178"/>
    </location>
</feature>
<keyword evidence="7" id="KW-0227">DNA damage</keyword>
<evidence type="ECO:0000256" key="1">
    <source>
        <dbReference type="ARBA" id="ARBA00001400"/>
    </source>
</evidence>
<keyword evidence="9" id="KW-0408">Iron</keyword>
<protein>
    <recommendedName>
        <fullName evidence="4">Type-4 uracil-DNA glycosylase</fullName>
        <ecNumber evidence="3">3.2.2.27</ecNumber>
    </recommendedName>
</protein>
<name>A0A1F4VYN0_UNCKA</name>
<evidence type="ECO:0000256" key="2">
    <source>
        <dbReference type="ARBA" id="ARBA00006521"/>
    </source>
</evidence>
<evidence type="ECO:0000256" key="3">
    <source>
        <dbReference type="ARBA" id="ARBA00012030"/>
    </source>
</evidence>
<dbReference type="SMART" id="SM00986">
    <property type="entry name" value="UDG"/>
    <property type="match status" value="1"/>
</dbReference>
<organism evidence="13 14">
    <name type="scientific">candidate division WWE3 bacterium RIFOXYA2_FULL_46_9</name>
    <dbReference type="NCBI Taxonomy" id="1802636"/>
    <lineage>
        <taxon>Bacteria</taxon>
        <taxon>Katanobacteria</taxon>
    </lineage>
</organism>
<dbReference type="GO" id="GO:0046872">
    <property type="term" value="F:metal ion binding"/>
    <property type="evidence" value="ECO:0007669"/>
    <property type="project" value="UniProtKB-KW"/>
</dbReference>
<dbReference type="InterPro" id="IPR036895">
    <property type="entry name" value="Uracil-DNA_glycosylase-like_sf"/>
</dbReference>
<dbReference type="Gene3D" id="3.40.470.10">
    <property type="entry name" value="Uracil-DNA glycosylase-like domain"/>
    <property type="match status" value="1"/>
</dbReference>
<dbReference type="InterPro" id="IPR051536">
    <property type="entry name" value="UDG_Type-4/5"/>
</dbReference>
<dbReference type="NCBIfam" id="TIGR00758">
    <property type="entry name" value="UDG_fam4"/>
    <property type="match status" value="1"/>
</dbReference>
<dbReference type="GO" id="GO:0004844">
    <property type="term" value="F:uracil DNA N-glycosylase activity"/>
    <property type="evidence" value="ECO:0007669"/>
    <property type="project" value="UniProtKB-EC"/>
</dbReference>
<evidence type="ECO:0000256" key="8">
    <source>
        <dbReference type="ARBA" id="ARBA00022801"/>
    </source>
</evidence>